<evidence type="ECO:0000256" key="1">
    <source>
        <dbReference type="SAM" id="MobiDB-lite"/>
    </source>
</evidence>
<evidence type="ECO:0000313" key="3">
    <source>
        <dbReference type="Proteomes" id="UP000614601"/>
    </source>
</evidence>
<keyword evidence="3" id="KW-1185">Reference proteome</keyword>
<feature type="region of interest" description="Disordered" evidence="1">
    <location>
        <begin position="69"/>
        <end position="99"/>
    </location>
</feature>
<dbReference type="EMBL" id="CAJFDH010000001">
    <property type="protein sequence ID" value="CAD5205724.1"/>
    <property type="molecule type" value="Genomic_DNA"/>
</dbReference>
<organism evidence="2 3">
    <name type="scientific">Bursaphelenchus okinawaensis</name>
    <dbReference type="NCBI Taxonomy" id="465554"/>
    <lineage>
        <taxon>Eukaryota</taxon>
        <taxon>Metazoa</taxon>
        <taxon>Ecdysozoa</taxon>
        <taxon>Nematoda</taxon>
        <taxon>Chromadorea</taxon>
        <taxon>Rhabditida</taxon>
        <taxon>Tylenchina</taxon>
        <taxon>Tylenchomorpha</taxon>
        <taxon>Aphelenchoidea</taxon>
        <taxon>Aphelenchoididae</taxon>
        <taxon>Bursaphelenchus</taxon>
    </lineage>
</organism>
<sequence>MMENFCNGTSQGLQLQLDLLIRSRVSGPTTNRTSPSESQTESRAFFEFQLTRQVARTVPEGGYVLVLTRSGSTAQKSAEGASQPPTGETTKPCAIEESS</sequence>
<comment type="caution">
    <text evidence="2">The sequence shown here is derived from an EMBL/GenBank/DDBJ whole genome shotgun (WGS) entry which is preliminary data.</text>
</comment>
<name>A0A811JR29_9BILA</name>
<evidence type="ECO:0000313" key="2">
    <source>
        <dbReference type="EMBL" id="CAD5205724.1"/>
    </source>
</evidence>
<proteinExistence type="predicted"/>
<reference evidence="2" key="1">
    <citation type="submission" date="2020-09" db="EMBL/GenBank/DDBJ databases">
        <authorList>
            <person name="Kikuchi T."/>
        </authorList>
    </citation>
    <scope>NUCLEOTIDE SEQUENCE</scope>
    <source>
        <strain evidence="2">SH1</strain>
    </source>
</reference>
<protein>
    <submittedName>
        <fullName evidence="2">Uncharacterized protein</fullName>
    </submittedName>
</protein>
<dbReference type="Proteomes" id="UP000614601">
    <property type="component" value="Unassembled WGS sequence"/>
</dbReference>
<accession>A0A811JR29</accession>
<dbReference type="Proteomes" id="UP000783686">
    <property type="component" value="Unassembled WGS sequence"/>
</dbReference>
<dbReference type="AlphaFoldDB" id="A0A811JR29"/>
<gene>
    <name evidence="2" type="ORF">BOKJ2_LOCUS408</name>
</gene>
<dbReference type="EMBL" id="CAJFCW020000001">
    <property type="protein sequence ID" value="CAG9078887.1"/>
    <property type="molecule type" value="Genomic_DNA"/>
</dbReference>